<name>A0AAV1RX31_9ROSI</name>
<gene>
    <name evidence="2" type="ORF">DCAF_LOCUS16362</name>
</gene>
<keyword evidence="3" id="KW-1185">Reference proteome</keyword>
<reference evidence="2 3" key="1">
    <citation type="submission" date="2024-01" db="EMBL/GenBank/DDBJ databases">
        <authorList>
            <person name="Waweru B."/>
        </authorList>
    </citation>
    <scope>NUCLEOTIDE SEQUENCE [LARGE SCALE GENOMIC DNA]</scope>
</reference>
<comment type="caution">
    <text evidence="2">The sequence shown here is derived from an EMBL/GenBank/DDBJ whole genome shotgun (WGS) entry which is preliminary data.</text>
</comment>
<evidence type="ECO:0000256" key="1">
    <source>
        <dbReference type="SAM" id="MobiDB-lite"/>
    </source>
</evidence>
<dbReference type="AlphaFoldDB" id="A0AAV1RX31"/>
<evidence type="ECO:0000313" key="3">
    <source>
        <dbReference type="Proteomes" id="UP001314170"/>
    </source>
</evidence>
<accession>A0AAV1RX31</accession>
<feature type="compositionally biased region" description="Acidic residues" evidence="1">
    <location>
        <begin position="54"/>
        <end position="75"/>
    </location>
</feature>
<organism evidence="2 3">
    <name type="scientific">Dovyalis caffra</name>
    <dbReference type="NCBI Taxonomy" id="77055"/>
    <lineage>
        <taxon>Eukaryota</taxon>
        <taxon>Viridiplantae</taxon>
        <taxon>Streptophyta</taxon>
        <taxon>Embryophyta</taxon>
        <taxon>Tracheophyta</taxon>
        <taxon>Spermatophyta</taxon>
        <taxon>Magnoliopsida</taxon>
        <taxon>eudicotyledons</taxon>
        <taxon>Gunneridae</taxon>
        <taxon>Pentapetalae</taxon>
        <taxon>rosids</taxon>
        <taxon>fabids</taxon>
        <taxon>Malpighiales</taxon>
        <taxon>Salicaceae</taxon>
        <taxon>Flacourtieae</taxon>
        <taxon>Dovyalis</taxon>
    </lineage>
</organism>
<feature type="region of interest" description="Disordered" evidence="1">
    <location>
        <begin position="43"/>
        <end position="77"/>
    </location>
</feature>
<dbReference type="EMBL" id="CAWUPB010001160">
    <property type="protein sequence ID" value="CAK7341593.1"/>
    <property type="molecule type" value="Genomic_DNA"/>
</dbReference>
<feature type="compositionally biased region" description="Basic and acidic residues" evidence="1">
    <location>
        <begin position="43"/>
        <end position="53"/>
    </location>
</feature>
<protein>
    <submittedName>
        <fullName evidence="2">Uncharacterized protein</fullName>
    </submittedName>
</protein>
<sequence>MREPSVIMAADRLSLPEITTARNLNHGQTDLFININIHDEYDDHGVNKDSDLAEREEEVENNDTDDDNVLSEGDDEQHGQIIMDACVGIAKNVGKMRTAIKLFPSVLGTNKPYV</sequence>
<proteinExistence type="predicted"/>
<dbReference type="Proteomes" id="UP001314170">
    <property type="component" value="Unassembled WGS sequence"/>
</dbReference>
<evidence type="ECO:0000313" key="2">
    <source>
        <dbReference type="EMBL" id="CAK7341593.1"/>
    </source>
</evidence>